<dbReference type="REBASE" id="109785">
    <property type="entry name" value="M.Mme68BORF95P"/>
</dbReference>
<dbReference type="Pfam" id="PF01555">
    <property type="entry name" value="N6_N4_Mtase"/>
    <property type="match status" value="1"/>
</dbReference>
<dbReference type="GO" id="GO:0032259">
    <property type="term" value="P:methylation"/>
    <property type="evidence" value="ECO:0007669"/>
    <property type="project" value="UniProtKB-KW"/>
</dbReference>
<dbReference type="GO" id="GO:0003677">
    <property type="term" value="F:DNA binding"/>
    <property type="evidence" value="ECO:0007669"/>
    <property type="project" value="InterPro"/>
</dbReference>
<protein>
    <recommendedName>
        <fullName evidence="3">DNA methylase N-4/N-6 domain-containing protein</fullName>
    </recommendedName>
</protein>
<dbReference type="InterPro" id="IPR029063">
    <property type="entry name" value="SAM-dependent_MTases_sf"/>
</dbReference>
<dbReference type="GO" id="GO:0008170">
    <property type="term" value="F:N-methyltransferase activity"/>
    <property type="evidence" value="ECO:0007669"/>
    <property type="project" value="InterPro"/>
</dbReference>
<evidence type="ECO:0000313" key="4">
    <source>
        <dbReference type="EMBL" id="AKA50215.1"/>
    </source>
</evidence>
<sequence length="364" mass="42588">MDEIFGEENFICNFVWQKKNAGSGSDSSFIRVLNEYILMYVKDRNKFKITYDKIDIEDGTYDLEDEFKETRGKYKLKQLDVGSLSWSAGLDYEIENEGNKYYAGSSKENWILRHNGKHAEKDWRWRWSKEKMKWGIKNKFIVFKNEKVFSKQYQFVDNENKPIDRLSVFSNLIISQNDSKSKKTMGSNGTQEQKDIFNNLKVFDHPKPLDLIKFLINLSPNKNARVLDFFAGSGTTAHAVWDLNREDGGNRSVTLVTNNENGIGKNVTYERLHRISLGKSTDGNANFKWLDKNEPYQAPLKVYETKQFSIDINNSLEEKTNLFIKEMQELANVNLDKKDDNERILYYLKQLYSLKNDEDQNEAN</sequence>
<gene>
    <name evidence="4" type="ORF">VO56_00095</name>
</gene>
<dbReference type="EMBL" id="CP011021">
    <property type="protein sequence ID" value="AKA50215.1"/>
    <property type="molecule type" value="Genomic_DNA"/>
</dbReference>
<feature type="domain" description="DNA methylase N-4/N-6" evidence="3">
    <location>
        <begin position="1"/>
        <end position="246"/>
    </location>
</feature>
<keyword evidence="1" id="KW-0489">Methyltransferase</keyword>
<proteinExistence type="predicted"/>
<evidence type="ECO:0000256" key="1">
    <source>
        <dbReference type="ARBA" id="ARBA00022603"/>
    </source>
</evidence>
<dbReference type="HOGENOM" id="CLU_690419_0_0_14"/>
<organism evidence="5">
    <name type="scientific">Mycoplasmopsis gallinacea</name>
    <dbReference type="NCBI Taxonomy" id="29556"/>
    <lineage>
        <taxon>Bacteria</taxon>
        <taxon>Bacillati</taxon>
        <taxon>Mycoplasmatota</taxon>
        <taxon>Mycoplasmoidales</taxon>
        <taxon>Metamycoplasmataceae</taxon>
        <taxon>Mycoplasmopsis</taxon>
    </lineage>
</organism>
<evidence type="ECO:0000256" key="2">
    <source>
        <dbReference type="ARBA" id="ARBA00022679"/>
    </source>
</evidence>
<dbReference type="SUPFAM" id="SSF53335">
    <property type="entry name" value="S-adenosyl-L-methionine-dependent methyltransferases"/>
    <property type="match status" value="1"/>
</dbReference>
<dbReference type="Gene3D" id="3.40.50.150">
    <property type="entry name" value="Vaccinia Virus protein VP39"/>
    <property type="match status" value="1"/>
</dbReference>
<name>A0A0D5ZKP2_9BACT</name>
<evidence type="ECO:0000259" key="3">
    <source>
        <dbReference type="Pfam" id="PF01555"/>
    </source>
</evidence>
<dbReference type="Proteomes" id="UP000032722">
    <property type="component" value="Chromosome"/>
</dbReference>
<dbReference type="KEGG" id="mgb:VO56_00095"/>
<accession>A0A0D5ZKP2</accession>
<keyword evidence="2" id="KW-0808">Transferase</keyword>
<evidence type="ECO:0000313" key="5">
    <source>
        <dbReference type="Proteomes" id="UP000032722"/>
    </source>
</evidence>
<dbReference type="InterPro" id="IPR002941">
    <property type="entry name" value="DNA_methylase_N4/N6"/>
</dbReference>
<dbReference type="AlphaFoldDB" id="A0A0D5ZKP2"/>
<dbReference type="PATRIC" id="fig|29556.3.peg.21"/>
<reference evidence="4 5" key="1">
    <citation type="journal article" date="2015" name="Genome Announc.">
        <title>Complete Genome Sequence of Mycoplasma meleagridis, a Possible Emerging Pathogen in Chickens.</title>
        <authorList>
            <person name="Abolnik C."/>
        </authorList>
    </citation>
    <scope>NUCLEOTIDE SEQUENCE [LARGE SCALE GENOMIC DNA]</scope>
    <source>
        <strain evidence="4 5">B2096 8B</strain>
    </source>
</reference>